<evidence type="ECO:0000256" key="1">
    <source>
        <dbReference type="SAM" id="Phobius"/>
    </source>
</evidence>
<gene>
    <name evidence="2" type="ORF">LCGC14_2183720</name>
</gene>
<accession>A0A0F9FYY3</accession>
<feature type="transmembrane region" description="Helical" evidence="1">
    <location>
        <begin position="100"/>
        <end position="119"/>
    </location>
</feature>
<feature type="transmembrane region" description="Helical" evidence="1">
    <location>
        <begin position="139"/>
        <end position="165"/>
    </location>
</feature>
<dbReference type="EMBL" id="LAZR01028445">
    <property type="protein sequence ID" value="KKL62585.1"/>
    <property type="molecule type" value="Genomic_DNA"/>
</dbReference>
<protein>
    <submittedName>
        <fullName evidence="2">Uncharacterized protein</fullName>
    </submittedName>
</protein>
<name>A0A0F9FYY3_9ZZZZ</name>
<dbReference type="AlphaFoldDB" id="A0A0F9FYY3"/>
<keyword evidence="1" id="KW-0812">Transmembrane</keyword>
<reference evidence="2" key="1">
    <citation type="journal article" date="2015" name="Nature">
        <title>Complex archaea that bridge the gap between prokaryotes and eukaryotes.</title>
        <authorList>
            <person name="Spang A."/>
            <person name="Saw J.H."/>
            <person name="Jorgensen S.L."/>
            <person name="Zaremba-Niedzwiedzka K."/>
            <person name="Martijn J."/>
            <person name="Lind A.E."/>
            <person name="van Eijk R."/>
            <person name="Schleper C."/>
            <person name="Guy L."/>
            <person name="Ettema T.J."/>
        </authorList>
    </citation>
    <scope>NUCLEOTIDE SEQUENCE</scope>
</reference>
<organism evidence="2">
    <name type="scientific">marine sediment metagenome</name>
    <dbReference type="NCBI Taxonomy" id="412755"/>
    <lineage>
        <taxon>unclassified sequences</taxon>
        <taxon>metagenomes</taxon>
        <taxon>ecological metagenomes</taxon>
    </lineage>
</organism>
<sequence>MNQVGPVAAFRCVLLASNEAVDRTYRQVDKKEAGWKEEEKRLKLNRWKIAEQYRNIKINPDSVSRENLRKIVKLTVLKQKYDEITETIEKNKVQRVPYRFFIIPTIIFGLLGSFLFSWYHSFRRGIGFVLWWQNPILGMVYFGAGFFLCLIAFFNILAAILVHAFNNVIALMLMGAS</sequence>
<keyword evidence="1" id="KW-1133">Transmembrane helix</keyword>
<evidence type="ECO:0000313" key="2">
    <source>
        <dbReference type="EMBL" id="KKL62585.1"/>
    </source>
</evidence>
<comment type="caution">
    <text evidence="2">The sequence shown here is derived from an EMBL/GenBank/DDBJ whole genome shotgun (WGS) entry which is preliminary data.</text>
</comment>
<proteinExistence type="predicted"/>
<keyword evidence="1" id="KW-0472">Membrane</keyword>